<dbReference type="EMBL" id="JAAPAP010000002">
    <property type="protein sequence ID" value="NHN76178.1"/>
    <property type="molecule type" value="Genomic_DNA"/>
</dbReference>
<reference evidence="1" key="1">
    <citation type="submission" date="2020-03" db="EMBL/GenBank/DDBJ databases">
        <title>Genome assembly of Azotobacter chroococcum W5.</title>
        <authorList>
            <person name="Kannepalli A."/>
        </authorList>
    </citation>
    <scope>NUCLEOTIDE SEQUENCE</scope>
    <source>
        <strain evidence="1">W5</strain>
    </source>
</reference>
<comment type="caution">
    <text evidence="1">The sequence shown here is derived from an EMBL/GenBank/DDBJ whole genome shotgun (WGS) entry which is preliminary data.</text>
</comment>
<proteinExistence type="predicted"/>
<dbReference type="Proteomes" id="UP000736384">
    <property type="component" value="Unassembled WGS sequence"/>
</dbReference>
<evidence type="ECO:0008006" key="3">
    <source>
        <dbReference type="Google" id="ProtNLM"/>
    </source>
</evidence>
<name>A0AA43Z4Y3_9GAMM</name>
<evidence type="ECO:0000313" key="1">
    <source>
        <dbReference type="EMBL" id="NHN76178.1"/>
    </source>
</evidence>
<evidence type="ECO:0000313" key="2">
    <source>
        <dbReference type="Proteomes" id="UP000736384"/>
    </source>
</evidence>
<sequence length="180" mass="19539">MDAITMGPMIDPALSEAIKHWNDYASESAQNMHALLATLDPLQGALQIGQSVAEAVRFAHWTPAGMSLANPAIFSLSLAFKELSNIQLAALNRGYEAYTQILKTTLGIGQQLAETMQGAANPQQLLAAYLEASLNIAKQYEADISNQVSNLNDLQAAYNIWFQRTLDSLIEKGALEPVFS</sequence>
<dbReference type="AlphaFoldDB" id="A0AA43Z4Y3"/>
<accession>A0AA43Z4Y3</accession>
<dbReference type="RefSeq" id="WP_165891504.1">
    <property type="nucleotide sequence ID" value="NZ_JAAPAP010000002.1"/>
</dbReference>
<organism evidence="1 2">
    <name type="scientific">Azotobacter chroococcum</name>
    <dbReference type="NCBI Taxonomy" id="353"/>
    <lineage>
        <taxon>Bacteria</taxon>
        <taxon>Pseudomonadati</taxon>
        <taxon>Pseudomonadota</taxon>
        <taxon>Gammaproteobacteria</taxon>
        <taxon>Pseudomonadales</taxon>
        <taxon>Pseudomonadaceae</taxon>
        <taxon>Azotobacter</taxon>
    </lineage>
</organism>
<protein>
    <recommendedName>
        <fullName evidence="3">Phasin family protein</fullName>
    </recommendedName>
</protein>
<gene>
    <name evidence="1" type="ORF">HA520_02580</name>
</gene>